<dbReference type="Proteomes" id="UP000640489">
    <property type="component" value="Unassembled WGS sequence"/>
</dbReference>
<dbReference type="AlphaFoldDB" id="A0A930VDI9"/>
<evidence type="ECO:0000256" key="1">
    <source>
        <dbReference type="ARBA" id="ARBA00004196"/>
    </source>
</evidence>
<evidence type="ECO:0000313" key="6">
    <source>
        <dbReference type="Proteomes" id="UP000640489"/>
    </source>
</evidence>
<keyword evidence="6" id="KW-1185">Reference proteome</keyword>
<feature type="signal peptide" evidence="4">
    <location>
        <begin position="1"/>
        <end position="17"/>
    </location>
</feature>
<dbReference type="CDD" id="cd16334">
    <property type="entry name" value="LppX-like"/>
    <property type="match status" value="1"/>
</dbReference>
<comment type="similarity">
    <text evidence="2">Belongs to the LppX/LprAFG lipoprotein family.</text>
</comment>
<gene>
    <name evidence="5" type="ORF">ISU07_20410</name>
</gene>
<comment type="caution">
    <text evidence="5">The sequence shown here is derived from an EMBL/GenBank/DDBJ whole genome shotgun (WGS) entry which is preliminary data.</text>
</comment>
<dbReference type="GO" id="GO:0030313">
    <property type="term" value="C:cell envelope"/>
    <property type="evidence" value="ECO:0007669"/>
    <property type="project" value="UniProtKB-SubCell"/>
</dbReference>
<name>A0A930VDI9_9ACTN</name>
<evidence type="ECO:0000256" key="2">
    <source>
        <dbReference type="ARBA" id="ARBA00009194"/>
    </source>
</evidence>
<evidence type="ECO:0000313" key="5">
    <source>
        <dbReference type="EMBL" id="MBF4765499.1"/>
    </source>
</evidence>
<evidence type="ECO:0000256" key="3">
    <source>
        <dbReference type="ARBA" id="ARBA00022475"/>
    </source>
</evidence>
<dbReference type="Gene3D" id="2.50.20.20">
    <property type="match status" value="1"/>
</dbReference>
<keyword evidence="5" id="KW-0449">Lipoprotein</keyword>
<dbReference type="RefSeq" id="WP_194708686.1">
    <property type="nucleotide sequence ID" value="NZ_JADKPN010000016.1"/>
</dbReference>
<feature type="chain" id="PRO_5038700767" evidence="4">
    <location>
        <begin position="18"/>
        <end position="229"/>
    </location>
</feature>
<keyword evidence="4" id="KW-0732">Signal</keyword>
<evidence type="ECO:0000256" key="4">
    <source>
        <dbReference type="SAM" id="SignalP"/>
    </source>
</evidence>
<accession>A0A930VDI9</accession>
<organism evidence="5 6">
    <name type="scientific">Nocardioides islandensis</name>
    <dbReference type="NCBI Taxonomy" id="433663"/>
    <lineage>
        <taxon>Bacteria</taxon>
        <taxon>Bacillati</taxon>
        <taxon>Actinomycetota</taxon>
        <taxon>Actinomycetes</taxon>
        <taxon>Propionibacteriales</taxon>
        <taxon>Nocardioidaceae</taxon>
        <taxon>Nocardioides</taxon>
    </lineage>
</organism>
<sequence length="229" mass="23743">MKTRVVRWSGVALAVWAVAGCSSQPATEGRSVDEVLTAAKDNFDEAASVHLTLATSSTPSGGNGVLGADGTLTHQPAFKGMVRVLLGGFNAEVPVISVDGEVHAKLPLTTSYQVIDPAEYGAPDPADFADPDSGISGLLVKLEDPSRGAAIRQGDQVLTTFTGTLLGTYVDPIIPSADAKGVYDTEIGISEDDQITTLRVTGEFFSGGGDETYDMTFDAYGEAVTVTAP</sequence>
<protein>
    <submittedName>
        <fullName evidence="5">LppX_LprAFG lipoprotein</fullName>
    </submittedName>
</protein>
<keyword evidence="3" id="KW-1003">Cell membrane</keyword>
<dbReference type="InterPro" id="IPR029046">
    <property type="entry name" value="LolA/LolB/LppX"/>
</dbReference>
<keyword evidence="3" id="KW-0472">Membrane</keyword>
<dbReference type="InterPro" id="IPR009830">
    <property type="entry name" value="LppX/LprAFG"/>
</dbReference>
<dbReference type="Pfam" id="PF07161">
    <property type="entry name" value="LppX_LprAFG"/>
    <property type="match status" value="1"/>
</dbReference>
<proteinExistence type="inferred from homology"/>
<dbReference type="PROSITE" id="PS51257">
    <property type="entry name" value="PROKAR_LIPOPROTEIN"/>
    <property type="match status" value="1"/>
</dbReference>
<reference evidence="5" key="1">
    <citation type="submission" date="2020-11" db="EMBL/GenBank/DDBJ databases">
        <title>Nocardioides sp. nov., isolated from Soil of Cynanchum wilfordii Hemsley rhizosphere.</title>
        <authorList>
            <person name="Lee J.-S."/>
            <person name="Suh M.K."/>
            <person name="Kim J.-S."/>
        </authorList>
    </citation>
    <scope>NUCLEOTIDE SEQUENCE</scope>
    <source>
        <strain evidence="5">KCTC 19275</strain>
    </source>
</reference>
<dbReference type="EMBL" id="JADKPN010000016">
    <property type="protein sequence ID" value="MBF4765499.1"/>
    <property type="molecule type" value="Genomic_DNA"/>
</dbReference>
<comment type="subcellular location">
    <subcellularLocation>
        <location evidence="1">Cell envelope</location>
    </subcellularLocation>
</comment>
<dbReference type="SUPFAM" id="SSF89392">
    <property type="entry name" value="Prokaryotic lipoproteins and lipoprotein localization factors"/>
    <property type="match status" value="1"/>
</dbReference>